<dbReference type="AlphaFoldDB" id="A0AAV4ZZE4"/>
<evidence type="ECO:0000313" key="2">
    <source>
        <dbReference type="EMBL" id="GJJ06603.1"/>
    </source>
</evidence>
<organism evidence="2 3">
    <name type="scientific">Clathrus columnatus</name>
    <dbReference type="NCBI Taxonomy" id="1419009"/>
    <lineage>
        <taxon>Eukaryota</taxon>
        <taxon>Fungi</taxon>
        <taxon>Dikarya</taxon>
        <taxon>Basidiomycota</taxon>
        <taxon>Agaricomycotina</taxon>
        <taxon>Agaricomycetes</taxon>
        <taxon>Phallomycetidae</taxon>
        <taxon>Phallales</taxon>
        <taxon>Clathraceae</taxon>
        <taxon>Clathrus</taxon>
    </lineage>
</organism>
<dbReference type="InterPro" id="IPR000182">
    <property type="entry name" value="GNAT_dom"/>
</dbReference>
<comment type="caution">
    <text evidence="2">The sequence shown here is derived from an EMBL/GenBank/DDBJ whole genome shotgun (WGS) entry which is preliminary data.</text>
</comment>
<sequence length="221" mass="25391">MAQPKTKRPTVHITPATRCDIPALARAYLRAFANSPLLPIFSPQYVDISSGELFRIGLPIEINRFEQEIVGPNISMKATVSKINERGETVEVIIGYASWISPDGPRKQTLWEWFLSNIFYPFFKPIPIPEGVPPLKEMFEAQKEQVFGKGAIWEGKRFWHLRLLFVDPDWQGFGISSALLQWGFYKARGIQWDYPFTEPKDFKSYRPSLEKSAGYMQKSQG</sequence>
<dbReference type="SUPFAM" id="SSF55729">
    <property type="entry name" value="Acyl-CoA N-acyltransferases (Nat)"/>
    <property type="match status" value="1"/>
</dbReference>
<keyword evidence="3" id="KW-1185">Reference proteome</keyword>
<feature type="domain" description="N-acetyltransferase" evidence="1">
    <location>
        <begin position="83"/>
        <end position="221"/>
    </location>
</feature>
<dbReference type="EMBL" id="BPWL01000001">
    <property type="protein sequence ID" value="GJJ06603.1"/>
    <property type="molecule type" value="Genomic_DNA"/>
</dbReference>
<protein>
    <recommendedName>
        <fullName evidence="1">N-acetyltransferase domain-containing protein</fullName>
    </recommendedName>
</protein>
<name>A0AAV4ZZE4_9AGAM</name>
<proteinExistence type="predicted"/>
<gene>
    <name evidence="2" type="ORF">Clacol_000796</name>
</gene>
<dbReference type="Proteomes" id="UP001050691">
    <property type="component" value="Unassembled WGS sequence"/>
</dbReference>
<dbReference type="PROSITE" id="PS51186">
    <property type="entry name" value="GNAT"/>
    <property type="match status" value="1"/>
</dbReference>
<dbReference type="PANTHER" id="PTHR42791">
    <property type="entry name" value="GNAT FAMILY ACETYLTRANSFERASE"/>
    <property type="match status" value="1"/>
</dbReference>
<reference evidence="2" key="1">
    <citation type="submission" date="2021-10" db="EMBL/GenBank/DDBJ databases">
        <title>De novo Genome Assembly of Clathrus columnatus (Basidiomycota, Fungi) Using Illumina and Nanopore Sequence Data.</title>
        <authorList>
            <person name="Ogiso-Tanaka E."/>
            <person name="Itagaki H."/>
            <person name="Hosoya T."/>
            <person name="Hosaka K."/>
        </authorList>
    </citation>
    <scope>NUCLEOTIDE SEQUENCE</scope>
    <source>
        <strain evidence="2">MO-923</strain>
    </source>
</reference>
<dbReference type="Gene3D" id="3.40.630.30">
    <property type="match status" value="1"/>
</dbReference>
<dbReference type="InterPro" id="IPR052523">
    <property type="entry name" value="Trichothecene_AcTrans"/>
</dbReference>
<evidence type="ECO:0000259" key="1">
    <source>
        <dbReference type="PROSITE" id="PS51186"/>
    </source>
</evidence>
<dbReference type="PANTHER" id="PTHR42791:SF1">
    <property type="entry name" value="N-ACETYLTRANSFERASE DOMAIN-CONTAINING PROTEIN"/>
    <property type="match status" value="1"/>
</dbReference>
<accession>A0AAV4ZZE4</accession>
<dbReference type="InterPro" id="IPR016181">
    <property type="entry name" value="Acyl_CoA_acyltransferase"/>
</dbReference>
<evidence type="ECO:0000313" key="3">
    <source>
        <dbReference type="Proteomes" id="UP001050691"/>
    </source>
</evidence>
<dbReference type="CDD" id="cd04301">
    <property type="entry name" value="NAT_SF"/>
    <property type="match status" value="1"/>
</dbReference>
<dbReference type="GO" id="GO:0016747">
    <property type="term" value="F:acyltransferase activity, transferring groups other than amino-acyl groups"/>
    <property type="evidence" value="ECO:0007669"/>
    <property type="project" value="InterPro"/>
</dbReference>